<dbReference type="EMBL" id="BOOZ01000049">
    <property type="protein sequence ID" value="GIJ12345.1"/>
    <property type="molecule type" value="Genomic_DNA"/>
</dbReference>
<dbReference type="Gene3D" id="1.10.510.10">
    <property type="entry name" value="Transferase(Phosphotransferase) domain 1"/>
    <property type="match status" value="1"/>
</dbReference>
<feature type="domain" description="Aminoglycoside phosphotransferase" evidence="1">
    <location>
        <begin position="16"/>
        <end position="218"/>
    </location>
</feature>
<sequence length="352" mass="38543">MSRHEAGSQAGSLLLRTIRSGTSGAEVFLLRQPGGATVATKVTRNPRVSSSVQAQRHAVMAKHFASHTPAVLGTATEAALDVIVTAAPAVWSLDEAIARVGPTPELYLIWQDVVNTLVTVWRSTAEPGFDPTRATRNHDLRCRRGHQGLEDVLTTDLGPPSRWLSIMINGSDMGSWFRAFEQLLVVGRPDSHITCHGDPHAGNVLVASDGTWHLIDWEWSGDHHDWRMMVSHLLGSWYVRDLLDHASGTASATPDRLVLDYAIGETPRLRQFGIPAADAFRRMTTPARTEQDLSDVARYVALLLLREIPRAVLAGRRHLIAPLLGECIRLTTGEHSNHPAIRLLKAPVGAAR</sequence>
<name>A0ABQ4I3A5_9ACTN</name>
<dbReference type="Pfam" id="PF01636">
    <property type="entry name" value="APH"/>
    <property type="match status" value="1"/>
</dbReference>
<organism evidence="2 3">
    <name type="scientific">Micromonospora andamanensis</name>
    <dbReference type="NCBI Taxonomy" id="1287068"/>
    <lineage>
        <taxon>Bacteria</taxon>
        <taxon>Bacillati</taxon>
        <taxon>Actinomycetota</taxon>
        <taxon>Actinomycetes</taxon>
        <taxon>Micromonosporales</taxon>
        <taxon>Micromonosporaceae</taxon>
        <taxon>Micromonospora</taxon>
    </lineage>
</organism>
<dbReference type="Proteomes" id="UP000647017">
    <property type="component" value="Unassembled WGS sequence"/>
</dbReference>
<dbReference type="InterPro" id="IPR002575">
    <property type="entry name" value="Aminoglycoside_PTrfase"/>
</dbReference>
<dbReference type="SUPFAM" id="SSF56112">
    <property type="entry name" value="Protein kinase-like (PK-like)"/>
    <property type="match status" value="1"/>
</dbReference>
<reference evidence="2 3" key="1">
    <citation type="submission" date="2021-01" db="EMBL/GenBank/DDBJ databases">
        <title>Whole genome shotgun sequence of Verrucosispora andamanensis NBRC 109075.</title>
        <authorList>
            <person name="Komaki H."/>
            <person name="Tamura T."/>
        </authorList>
    </citation>
    <scope>NUCLEOTIDE SEQUENCE [LARGE SCALE GENOMIC DNA]</scope>
    <source>
        <strain evidence="2 3">NBRC 109075</strain>
    </source>
</reference>
<dbReference type="InterPro" id="IPR011009">
    <property type="entry name" value="Kinase-like_dom_sf"/>
</dbReference>
<dbReference type="RefSeq" id="WP_204013716.1">
    <property type="nucleotide sequence ID" value="NZ_BOOZ01000049.1"/>
</dbReference>
<evidence type="ECO:0000313" key="3">
    <source>
        <dbReference type="Proteomes" id="UP000647017"/>
    </source>
</evidence>
<keyword evidence="3" id="KW-1185">Reference proteome</keyword>
<gene>
    <name evidence="2" type="ORF">Van01_55590</name>
</gene>
<proteinExistence type="predicted"/>
<evidence type="ECO:0000259" key="1">
    <source>
        <dbReference type="Pfam" id="PF01636"/>
    </source>
</evidence>
<accession>A0ABQ4I3A5</accession>
<protein>
    <recommendedName>
        <fullName evidence="1">Aminoglycoside phosphotransferase domain-containing protein</fullName>
    </recommendedName>
</protein>
<evidence type="ECO:0000313" key="2">
    <source>
        <dbReference type="EMBL" id="GIJ12345.1"/>
    </source>
</evidence>
<comment type="caution">
    <text evidence="2">The sequence shown here is derived from an EMBL/GenBank/DDBJ whole genome shotgun (WGS) entry which is preliminary data.</text>
</comment>